<dbReference type="SMART" id="SM00028">
    <property type="entry name" value="TPR"/>
    <property type="match status" value="2"/>
</dbReference>
<gene>
    <name evidence="4" type="ORF">CUN51_03040</name>
</gene>
<dbReference type="PROSITE" id="PS50005">
    <property type="entry name" value="TPR"/>
    <property type="match status" value="1"/>
</dbReference>
<evidence type="ECO:0000256" key="3">
    <source>
        <dbReference type="PROSITE-ProRule" id="PRU00339"/>
    </source>
</evidence>
<dbReference type="InterPro" id="IPR019734">
    <property type="entry name" value="TPR_rpt"/>
</dbReference>
<protein>
    <submittedName>
        <fullName evidence="4">Uncharacterized protein</fullName>
    </submittedName>
</protein>
<evidence type="ECO:0000256" key="1">
    <source>
        <dbReference type="ARBA" id="ARBA00022737"/>
    </source>
</evidence>
<dbReference type="Pfam" id="PF00515">
    <property type="entry name" value="TPR_1"/>
    <property type="match status" value="1"/>
</dbReference>
<dbReference type="InterPro" id="IPR011990">
    <property type="entry name" value="TPR-like_helical_dom_sf"/>
</dbReference>
<sequence>MQTQQEIARRFLEQAHRQQLSGAVESAINLCRAALEMHPSAEAHVQLASAYSQQGRYEDAIDECMLALELDPEYGEAYNSLGVYLMAMDCYESAISWLEKAIALPNYPNRAAAYMNLARAYQHFGQTLKVAQVLREAWQREWHLPALNAYQTLLGSLN</sequence>
<dbReference type="PROSITE" id="PS50293">
    <property type="entry name" value="TPR_REGION"/>
    <property type="match status" value="1"/>
</dbReference>
<name>A0A2M8P315_9CHLR</name>
<feature type="repeat" description="TPR" evidence="3">
    <location>
        <begin position="41"/>
        <end position="74"/>
    </location>
</feature>
<dbReference type="Proteomes" id="UP000228921">
    <property type="component" value="Unassembled WGS sequence"/>
</dbReference>
<dbReference type="SUPFAM" id="SSF48452">
    <property type="entry name" value="TPR-like"/>
    <property type="match status" value="1"/>
</dbReference>
<dbReference type="PANTHER" id="PTHR44943">
    <property type="entry name" value="CELLULOSE SYNTHASE OPERON PROTEIN C"/>
    <property type="match status" value="1"/>
</dbReference>
<keyword evidence="1" id="KW-0677">Repeat</keyword>
<accession>A0A2M8P315</accession>
<organism evidence="4 5">
    <name type="scientific">Candidatus Thermofonsia Clade 1 bacterium</name>
    <dbReference type="NCBI Taxonomy" id="2364210"/>
    <lineage>
        <taxon>Bacteria</taxon>
        <taxon>Bacillati</taxon>
        <taxon>Chloroflexota</taxon>
        <taxon>Candidatus Thermofontia</taxon>
        <taxon>Candidatus Thermofonsia Clade 1</taxon>
    </lineage>
</organism>
<evidence type="ECO:0000313" key="5">
    <source>
        <dbReference type="Proteomes" id="UP000228921"/>
    </source>
</evidence>
<dbReference type="Pfam" id="PF13181">
    <property type="entry name" value="TPR_8"/>
    <property type="match status" value="1"/>
</dbReference>
<dbReference type="Gene3D" id="1.25.40.10">
    <property type="entry name" value="Tetratricopeptide repeat domain"/>
    <property type="match status" value="1"/>
</dbReference>
<evidence type="ECO:0000313" key="4">
    <source>
        <dbReference type="EMBL" id="PJF31931.1"/>
    </source>
</evidence>
<evidence type="ECO:0000256" key="2">
    <source>
        <dbReference type="ARBA" id="ARBA00022803"/>
    </source>
</evidence>
<proteinExistence type="predicted"/>
<reference evidence="4 5" key="1">
    <citation type="submission" date="2017-11" db="EMBL/GenBank/DDBJ databases">
        <title>Evolution of Phototrophy in the Chloroflexi Phylum Driven by Horizontal Gene Transfer.</title>
        <authorList>
            <person name="Ward L.M."/>
            <person name="Hemp J."/>
            <person name="Shih P.M."/>
            <person name="Mcglynn S.E."/>
            <person name="Fischer W."/>
        </authorList>
    </citation>
    <scope>NUCLEOTIDE SEQUENCE [LARGE SCALE GENOMIC DNA]</scope>
    <source>
        <strain evidence="4">CP2_2F</strain>
    </source>
</reference>
<dbReference type="EMBL" id="PGTK01000002">
    <property type="protein sequence ID" value="PJF31931.1"/>
    <property type="molecule type" value="Genomic_DNA"/>
</dbReference>
<dbReference type="PANTHER" id="PTHR44943:SF8">
    <property type="entry name" value="TPR REPEAT-CONTAINING PROTEIN MJ0263"/>
    <property type="match status" value="1"/>
</dbReference>
<keyword evidence="2 3" id="KW-0802">TPR repeat</keyword>
<comment type="caution">
    <text evidence="4">The sequence shown here is derived from an EMBL/GenBank/DDBJ whole genome shotgun (WGS) entry which is preliminary data.</text>
</comment>
<dbReference type="InterPro" id="IPR051685">
    <property type="entry name" value="Ycf3/AcsC/BcsC/TPR_MFPF"/>
</dbReference>
<dbReference type="AlphaFoldDB" id="A0A2M8P315"/>